<reference evidence="4 5" key="1">
    <citation type="submission" date="2014-03" db="EMBL/GenBank/DDBJ databases">
        <title>Draft genome of the hookworm Oesophagostomum dentatum.</title>
        <authorList>
            <person name="Mitreva M."/>
        </authorList>
    </citation>
    <scope>NUCLEOTIDE SEQUENCE [LARGE SCALE GENOMIC DNA]</scope>
    <source>
        <strain evidence="4 5">OD-Hann</strain>
    </source>
</reference>
<dbReference type="PROSITE" id="PS00280">
    <property type="entry name" value="BPTI_KUNITZ_1"/>
    <property type="match status" value="1"/>
</dbReference>
<proteinExistence type="predicted"/>
<evidence type="ECO:0000256" key="1">
    <source>
        <dbReference type="SAM" id="MobiDB-lite"/>
    </source>
</evidence>
<dbReference type="CDD" id="cd00109">
    <property type="entry name" value="Kunitz-type"/>
    <property type="match status" value="1"/>
</dbReference>
<dbReference type="OrthoDB" id="4473401at2759"/>
<evidence type="ECO:0000313" key="4">
    <source>
        <dbReference type="EMBL" id="KHJ91444.1"/>
    </source>
</evidence>
<keyword evidence="2" id="KW-0732">Signal</keyword>
<evidence type="ECO:0000259" key="3">
    <source>
        <dbReference type="PROSITE" id="PS50279"/>
    </source>
</evidence>
<organism evidence="4 5">
    <name type="scientific">Oesophagostomum dentatum</name>
    <name type="common">Nodular worm</name>
    <dbReference type="NCBI Taxonomy" id="61180"/>
    <lineage>
        <taxon>Eukaryota</taxon>
        <taxon>Metazoa</taxon>
        <taxon>Ecdysozoa</taxon>
        <taxon>Nematoda</taxon>
        <taxon>Chromadorea</taxon>
        <taxon>Rhabditida</taxon>
        <taxon>Rhabditina</taxon>
        <taxon>Rhabditomorpha</taxon>
        <taxon>Strongyloidea</taxon>
        <taxon>Strongylidae</taxon>
        <taxon>Oesophagostomum</taxon>
    </lineage>
</organism>
<feature type="compositionally biased region" description="Low complexity" evidence="1">
    <location>
        <begin position="92"/>
        <end position="145"/>
    </location>
</feature>
<accession>A0A0B1T2H0</accession>
<dbReference type="PANTHER" id="PTHR46339:SF9">
    <property type="entry name" value="BPTI_KUNITZ INHIBITOR DOMAIN-CONTAINING PROTEIN"/>
    <property type="match status" value="1"/>
</dbReference>
<feature type="region of interest" description="Disordered" evidence="1">
    <location>
        <begin position="89"/>
        <end position="145"/>
    </location>
</feature>
<dbReference type="EMBL" id="KN552060">
    <property type="protein sequence ID" value="KHJ91444.1"/>
    <property type="molecule type" value="Genomic_DNA"/>
</dbReference>
<sequence>MTPSFGLSAVFAIALVCSVLAQNYAGYQVYNSAPITVTPSSQYPQYQYPQVQYQGQNQQYQPNQEYQYQPQYQAPLGPYQPAQIQLFPMVSPPDQQDQSQQYQPSSSQYQPSSAQYQLTSSPYRNQQYQPSSSQYQNQQYQPSNSQYQYQPTRYNTTTQYGASQAKATSQTSGTSSVHYDDQAKDCSAPRVRGEFCSGAQQKQMFYYDSVQNVCQPFMYNGCNGNGNRFETADECKDFCVNGNGTNAQLKNDTNADEQAAMKAACKAEYDTDHLSPQQCSGNQTCSDGYECKSDYCCPTSSKTTFSCCPLNTVFHKTS</sequence>
<dbReference type="InterPro" id="IPR036880">
    <property type="entry name" value="Kunitz_BPTI_sf"/>
</dbReference>
<feature type="signal peptide" evidence="2">
    <location>
        <begin position="1"/>
        <end position="21"/>
    </location>
</feature>
<dbReference type="SMART" id="SM00131">
    <property type="entry name" value="KU"/>
    <property type="match status" value="1"/>
</dbReference>
<feature type="domain" description="BPTI/Kunitz inhibitor" evidence="3">
    <location>
        <begin position="186"/>
        <end position="239"/>
    </location>
</feature>
<gene>
    <name evidence="4" type="ORF">OESDEN_08693</name>
</gene>
<dbReference type="SUPFAM" id="SSF57362">
    <property type="entry name" value="BPTI-like"/>
    <property type="match status" value="1"/>
</dbReference>
<dbReference type="InterPro" id="IPR053014">
    <property type="entry name" value="Cuticle_assoc_divergent"/>
</dbReference>
<dbReference type="PANTHER" id="PTHR46339">
    <property type="entry name" value="PROTEIN CBG15282-RELATED"/>
    <property type="match status" value="1"/>
</dbReference>
<keyword evidence="5" id="KW-1185">Reference proteome</keyword>
<feature type="chain" id="PRO_5002065454" evidence="2">
    <location>
        <begin position="22"/>
        <end position="318"/>
    </location>
</feature>
<dbReference type="Pfam" id="PF00014">
    <property type="entry name" value="Kunitz_BPTI"/>
    <property type="match status" value="1"/>
</dbReference>
<protein>
    <submittedName>
        <fullName evidence="4">Kunitz/Bovine pancreatic trypsin inhibitor domain protein</fullName>
    </submittedName>
</protein>
<dbReference type="AlphaFoldDB" id="A0A0B1T2H0"/>
<dbReference type="PROSITE" id="PS50279">
    <property type="entry name" value="BPTI_KUNITZ_2"/>
    <property type="match status" value="1"/>
</dbReference>
<dbReference type="Proteomes" id="UP000053660">
    <property type="component" value="Unassembled WGS sequence"/>
</dbReference>
<dbReference type="PRINTS" id="PR00759">
    <property type="entry name" value="BASICPTASE"/>
</dbReference>
<evidence type="ECO:0000313" key="5">
    <source>
        <dbReference type="Proteomes" id="UP000053660"/>
    </source>
</evidence>
<dbReference type="Gene3D" id="4.10.410.10">
    <property type="entry name" value="Pancreatic trypsin inhibitor Kunitz domain"/>
    <property type="match status" value="1"/>
</dbReference>
<name>A0A0B1T2H0_OESDE</name>
<evidence type="ECO:0000256" key="2">
    <source>
        <dbReference type="SAM" id="SignalP"/>
    </source>
</evidence>
<dbReference type="GO" id="GO:0004867">
    <property type="term" value="F:serine-type endopeptidase inhibitor activity"/>
    <property type="evidence" value="ECO:0007669"/>
    <property type="project" value="InterPro"/>
</dbReference>
<dbReference type="InterPro" id="IPR002223">
    <property type="entry name" value="Kunitz_BPTI"/>
</dbReference>
<dbReference type="InterPro" id="IPR020901">
    <property type="entry name" value="Prtase_inh_Kunz-CS"/>
</dbReference>